<dbReference type="RefSeq" id="WP_023178232.1">
    <property type="nucleotide sequence ID" value="NC_022606.1"/>
</dbReference>
<dbReference type="GO" id="GO:0004143">
    <property type="term" value="F:ATP-dependent diacylglycerol kinase activity"/>
    <property type="evidence" value="ECO:0007669"/>
    <property type="project" value="TreeGrafter"/>
</dbReference>
<dbReference type="Gene3D" id="2.60.200.40">
    <property type="match status" value="1"/>
</dbReference>
<dbReference type="SUPFAM" id="SSF111331">
    <property type="entry name" value="NAD kinase/diacylglycerol kinase-like"/>
    <property type="match status" value="1"/>
</dbReference>
<organism evidence="14 15">
    <name type="scientific">Carnobacterium inhibens subsp. gilichinskyi</name>
    <dbReference type="NCBI Taxonomy" id="1266845"/>
    <lineage>
        <taxon>Bacteria</taxon>
        <taxon>Bacillati</taxon>
        <taxon>Bacillota</taxon>
        <taxon>Bacilli</taxon>
        <taxon>Lactobacillales</taxon>
        <taxon>Carnobacteriaceae</taxon>
        <taxon>Carnobacterium</taxon>
    </lineage>
</organism>
<keyword evidence="8" id="KW-0067">ATP-binding</keyword>
<gene>
    <name evidence="14" type="ORF">Q783_06495</name>
</gene>
<dbReference type="InterPro" id="IPR050187">
    <property type="entry name" value="Lipid_Phosphate_FormReg"/>
</dbReference>
<dbReference type="InterPro" id="IPR017438">
    <property type="entry name" value="ATP-NAD_kinase_N"/>
</dbReference>
<evidence type="ECO:0000256" key="11">
    <source>
        <dbReference type="ARBA" id="ARBA00023209"/>
    </source>
</evidence>
<evidence type="ECO:0000256" key="7">
    <source>
        <dbReference type="ARBA" id="ARBA00022777"/>
    </source>
</evidence>
<dbReference type="SMART" id="SM00046">
    <property type="entry name" value="DAGKc"/>
    <property type="match status" value="1"/>
</dbReference>
<dbReference type="HOGENOM" id="CLU_045532_1_0_9"/>
<keyword evidence="11" id="KW-0594">Phospholipid biosynthesis</keyword>
<dbReference type="PATRIC" id="fig|1266845.5.peg.1195"/>
<comment type="cofactor">
    <cofactor evidence="1">
        <name>Mg(2+)</name>
        <dbReference type="ChEBI" id="CHEBI:18420"/>
    </cofactor>
</comment>
<evidence type="ECO:0000256" key="10">
    <source>
        <dbReference type="ARBA" id="ARBA00023098"/>
    </source>
</evidence>
<dbReference type="GO" id="GO:0005524">
    <property type="term" value="F:ATP binding"/>
    <property type="evidence" value="ECO:0007669"/>
    <property type="project" value="UniProtKB-KW"/>
</dbReference>
<dbReference type="KEGG" id="caw:Q783_06495"/>
<keyword evidence="6" id="KW-0547">Nucleotide-binding</keyword>
<dbReference type="Gene3D" id="3.40.50.10330">
    <property type="entry name" value="Probable inorganic polyphosphate/atp-NAD kinase, domain 1"/>
    <property type="match status" value="1"/>
</dbReference>
<keyword evidence="12" id="KW-1208">Phospholipid metabolism</keyword>
<evidence type="ECO:0000313" key="15">
    <source>
        <dbReference type="Proteomes" id="UP000017469"/>
    </source>
</evidence>
<accession>U5S9B2</accession>
<proteinExistence type="inferred from homology"/>
<dbReference type="NCBIfam" id="TIGR00147">
    <property type="entry name" value="YegS/Rv2252/BmrU family lipid kinase"/>
    <property type="match status" value="1"/>
</dbReference>
<keyword evidence="3" id="KW-0444">Lipid biosynthesis</keyword>
<evidence type="ECO:0000256" key="2">
    <source>
        <dbReference type="ARBA" id="ARBA00005983"/>
    </source>
</evidence>
<dbReference type="InterPro" id="IPR001206">
    <property type="entry name" value="Diacylglycerol_kinase_cat_dom"/>
</dbReference>
<reference evidence="14 15" key="1">
    <citation type="journal article" date="2013" name="Genome Announc.">
        <title>Complete Genome Sequence of Carnobacterium gilichinskyi Strain WN1359T (DSM 27470T).</title>
        <authorList>
            <person name="Leonard M.T."/>
            <person name="Panayotova N."/>
            <person name="Farmerie W.G."/>
            <person name="Triplett E.W."/>
            <person name="Nicholson W.L."/>
        </authorList>
    </citation>
    <scope>NUCLEOTIDE SEQUENCE [LARGE SCALE GENOMIC DNA]</scope>
    <source>
        <strain evidence="14 15">WN1359</strain>
    </source>
</reference>
<evidence type="ECO:0000259" key="13">
    <source>
        <dbReference type="PROSITE" id="PS50146"/>
    </source>
</evidence>
<dbReference type="PANTHER" id="PTHR12358">
    <property type="entry name" value="SPHINGOSINE KINASE"/>
    <property type="match status" value="1"/>
</dbReference>
<sequence length="296" mass="32474">MTKAMIIVNPSSGAEESENYTEKLKKQLDAVAAEFGIKKTKKSGDAKEFAEEAALNDYEAVFVLGGDGTVSEAVNGLMLHESKLPLGIIPLGTVNNVARAIGIPMNPEKAIDSLEQLTVQQIDVGKLNDRYFISSTSVGPIPESVQEVDVDMKTKFGVFAYLIEGIKALRNDETYTFELDIDGEKWTAEYSLLLIAMSNFVGGVGTIIPEAAIDDGLIHLVTLKETTAKEKLSLVPELFQNKEYTKDQLEHRSFKKAKIRLLEDIDKEINCTVDGDKGQTFPLEIEVLPQALSVFA</sequence>
<evidence type="ECO:0000256" key="3">
    <source>
        <dbReference type="ARBA" id="ARBA00022516"/>
    </source>
</evidence>
<keyword evidence="10" id="KW-0443">Lipid metabolism</keyword>
<keyword evidence="7 14" id="KW-0418">Kinase</keyword>
<dbReference type="GO" id="GO:0008654">
    <property type="term" value="P:phospholipid biosynthetic process"/>
    <property type="evidence" value="ECO:0007669"/>
    <property type="project" value="UniProtKB-KW"/>
</dbReference>
<dbReference type="Pfam" id="PF00781">
    <property type="entry name" value="DAGK_cat"/>
    <property type="match status" value="1"/>
</dbReference>
<dbReference type="AlphaFoldDB" id="U5S9B2"/>
<evidence type="ECO:0000256" key="12">
    <source>
        <dbReference type="ARBA" id="ARBA00023264"/>
    </source>
</evidence>
<evidence type="ECO:0000256" key="1">
    <source>
        <dbReference type="ARBA" id="ARBA00001946"/>
    </source>
</evidence>
<comment type="similarity">
    <text evidence="2">Belongs to the diacylglycerol/lipid kinase family.</text>
</comment>
<keyword evidence="5" id="KW-0479">Metal-binding</keyword>
<feature type="domain" description="DAGKc" evidence="13">
    <location>
        <begin position="1"/>
        <end position="131"/>
    </location>
</feature>
<dbReference type="GO" id="GO:0046872">
    <property type="term" value="F:metal ion binding"/>
    <property type="evidence" value="ECO:0007669"/>
    <property type="project" value="UniProtKB-KW"/>
</dbReference>
<dbReference type="Pfam" id="PF19279">
    <property type="entry name" value="YegS_C"/>
    <property type="match status" value="1"/>
</dbReference>
<keyword evidence="4" id="KW-0808">Transferase</keyword>
<dbReference type="PANTHER" id="PTHR12358:SF106">
    <property type="entry name" value="LIPID KINASE YEGS"/>
    <property type="match status" value="1"/>
</dbReference>
<dbReference type="InterPro" id="IPR016064">
    <property type="entry name" value="NAD/diacylglycerol_kinase_sf"/>
</dbReference>
<keyword evidence="9" id="KW-0460">Magnesium</keyword>
<evidence type="ECO:0000256" key="6">
    <source>
        <dbReference type="ARBA" id="ARBA00022741"/>
    </source>
</evidence>
<evidence type="ECO:0000256" key="8">
    <source>
        <dbReference type="ARBA" id="ARBA00022840"/>
    </source>
</evidence>
<evidence type="ECO:0000313" key="14">
    <source>
        <dbReference type="EMBL" id="AGY81879.1"/>
    </source>
</evidence>
<dbReference type="eggNOG" id="COG1597">
    <property type="taxonomic scope" value="Bacteria"/>
</dbReference>
<evidence type="ECO:0000256" key="5">
    <source>
        <dbReference type="ARBA" id="ARBA00022723"/>
    </source>
</evidence>
<dbReference type="Proteomes" id="UP000017469">
    <property type="component" value="Chromosome"/>
</dbReference>
<dbReference type="InterPro" id="IPR045540">
    <property type="entry name" value="YegS/DAGK_C"/>
</dbReference>
<name>U5S9B2_9LACT</name>
<evidence type="ECO:0000256" key="9">
    <source>
        <dbReference type="ARBA" id="ARBA00022842"/>
    </source>
</evidence>
<dbReference type="PROSITE" id="PS50146">
    <property type="entry name" value="DAGK"/>
    <property type="match status" value="1"/>
</dbReference>
<dbReference type="GO" id="GO:0005886">
    <property type="term" value="C:plasma membrane"/>
    <property type="evidence" value="ECO:0007669"/>
    <property type="project" value="TreeGrafter"/>
</dbReference>
<dbReference type="InterPro" id="IPR005218">
    <property type="entry name" value="Diacylglycerol/lipid_kinase"/>
</dbReference>
<protein>
    <submittedName>
        <fullName evidence="14">Diacylglycerol kinase</fullName>
    </submittedName>
</protein>
<dbReference type="EMBL" id="CP006812">
    <property type="protein sequence ID" value="AGY81879.1"/>
    <property type="molecule type" value="Genomic_DNA"/>
</dbReference>
<evidence type="ECO:0000256" key="4">
    <source>
        <dbReference type="ARBA" id="ARBA00022679"/>
    </source>
</evidence>
<dbReference type="STRING" id="1266845.Q783_06495"/>